<sequence length="287" mass="33345">MKVSIITVVFNNAETITECIRSVLDQIYKNIELIIIDGGSTDGTQLKIESFKEEIAYYISEKDSGIFDAYNKGIKKATGDVIGILNSDDFLYEQETISKIVKAFEDSKADLVYGNGMFVSQNDTSKIKRIYSSKTFKRNYLNFGWIPLHPTIYVKKEVYDKYGLYSLNYSIASDYDISLRWFQNEKISKYFLKDWIVKMRLGGKSTCIKLQRRKSTEDMKVIREHKLMGPLTLVFKIGRKIPQYIYPQLIRPHINSSKNLKKVRKTEPYRSLSFLRNLFTSKESVSN</sequence>
<reference evidence="2 3" key="1">
    <citation type="submission" date="2018-04" db="EMBL/GenBank/DDBJ databases">
        <title>Genomic Encyclopedia of Archaeal and Bacterial Type Strains, Phase II (KMG-II): from individual species to whole genera.</title>
        <authorList>
            <person name="Goeker M."/>
        </authorList>
    </citation>
    <scope>NUCLEOTIDE SEQUENCE [LARGE SCALE GENOMIC DNA]</scope>
    <source>
        <strain evidence="2 3">DSM 23082</strain>
    </source>
</reference>
<feature type="domain" description="Glycosyltransferase 2-like" evidence="1">
    <location>
        <begin position="4"/>
        <end position="138"/>
    </location>
</feature>
<evidence type="ECO:0000313" key="3">
    <source>
        <dbReference type="Proteomes" id="UP000244174"/>
    </source>
</evidence>
<protein>
    <submittedName>
        <fullName evidence="2">Glycosyltransferase</fullName>
    </submittedName>
</protein>
<name>A0A2T6ACR5_9FLAO</name>
<comment type="caution">
    <text evidence="2">The sequence shown here is derived from an EMBL/GenBank/DDBJ whole genome shotgun (WGS) entry which is preliminary data.</text>
</comment>
<dbReference type="SUPFAM" id="SSF53448">
    <property type="entry name" value="Nucleotide-diphospho-sugar transferases"/>
    <property type="match status" value="1"/>
</dbReference>
<organism evidence="2 3">
    <name type="scientific">Christiangramia gaetbulicola</name>
    <dbReference type="NCBI Taxonomy" id="703340"/>
    <lineage>
        <taxon>Bacteria</taxon>
        <taxon>Pseudomonadati</taxon>
        <taxon>Bacteroidota</taxon>
        <taxon>Flavobacteriia</taxon>
        <taxon>Flavobacteriales</taxon>
        <taxon>Flavobacteriaceae</taxon>
        <taxon>Christiangramia</taxon>
    </lineage>
</organism>
<dbReference type="OrthoDB" id="9788101at2"/>
<keyword evidence="2" id="KW-0808">Transferase</keyword>
<accession>A0A2T6ACR5</accession>
<dbReference type="InterPro" id="IPR001173">
    <property type="entry name" value="Glyco_trans_2-like"/>
</dbReference>
<evidence type="ECO:0000259" key="1">
    <source>
        <dbReference type="Pfam" id="PF00535"/>
    </source>
</evidence>
<dbReference type="RefSeq" id="WP_108172977.1">
    <property type="nucleotide sequence ID" value="NZ_QBKQ01000004.1"/>
</dbReference>
<dbReference type="CDD" id="cd06433">
    <property type="entry name" value="GT_2_WfgS_like"/>
    <property type="match status" value="1"/>
</dbReference>
<dbReference type="GO" id="GO:0016758">
    <property type="term" value="F:hexosyltransferase activity"/>
    <property type="evidence" value="ECO:0007669"/>
    <property type="project" value="UniProtKB-ARBA"/>
</dbReference>
<dbReference type="PANTHER" id="PTHR22916:SF3">
    <property type="entry name" value="UDP-GLCNAC:BETAGAL BETA-1,3-N-ACETYLGLUCOSAMINYLTRANSFERASE-LIKE PROTEIN 1"/>
    <property type="match status" value="1"/>
</dbReference>
<keyword evidence="3" id="KW-1185">Reference proteome</keyword>
<evidence type="ECO:0000313" key="2">
    <source>
        <dbReference type="EMBL" id="PTX41600.1"/>
    </source>
</evidence>
<gene>
    <name evidence="2" type="ORF">C8P64_3098</name>
</gene>
<dbReference type="EMBL" id="QBKQ01000004">
    <property type="protein sequence ID" value="PTX41600.1"/>
    <property type="molecule type" value="Genomic_DNA"/>
</dbReference>
<dbReference type="Proteomes" id="UP000244174">
    <property type="component" value="Unassembled WGS sequence"/>
</dbReference>
<dbReference type="AlphaFoldDB" id="A0A2T6ACR5"/>
<dbReference type="Pfam" id="PF00535">
    <property type="entry name" value="Glycos_transf_2"/>
    <property type="match status" value="1"/>
</dbReference>
<proteinExistence type="predicted"/>
<dbReference type="Gene3D" id="3.90.550.10">
    <property type="entry name" value="Spore Coat Polysaccharide Biosynthesis Protein SpsA, Chain A"/>
    <property type="match status" value="1"/>
</dbReference>
<dbReference type="PANTHER" id="PTHR22916">
    <property type="entry name" value="GLYCOSYLTRANSFERASE"/>
    <property type="match status" value="1"/>
</dbReference>
<dbReference type="InterPro" id="IPR029044">
    <property type="entry name" value="Nucleotide-diphossugar_trans"/>
</dbReference>